<dbReference type="GO" id="GO:0000290">
    <property type="term" value="P:deadenylation-dependent decapping of nuclear-transcribed mRNA"/>
    <property type="evidence" value="ECO:0007669"/>
    <property type="project" value="InterPro"/>
</dbReference>
<comment type="caution">
    <text evidence="10">The sequence shown here is derived from an EMBL/GenBank/DDBJ whole genome shotgun (WGS) entry which is preliminary data.</text>
</comment>
<dbReference type="GO" id="GO:0000932">
    <property type="term" value="C:P-body"/>
    <property type="evidence" value="ECO:0007669"/>
    <property type="project" value="UniProtKB-SubCell"/>
</dbReference>
<accession>A0A0W0FZE1</accession>
<feature type="domain" description="mRNA decay factor PAT1" evidence="9">
    <location>
        <begin position="1"/>
        <end position="928"/>
    </location>
</feature>
<evidence type="ECO:0000256" key="4">
    <source>
        <dbReference type="ARBA" id="ARBA00022490"/>
    </source>
</evidence>
<dbReference type="eggNOG" id="KOG4592">
    <property type="taxonomic scope" value="Eukaryota"/>
</dbReference>
<dbReference type="PANTHER" id="PTHR21551:SF0">
    <property type="entry name" value="PROTEIN ASSOCIATED WITH TOPO II RELATED-1, ISOFORM A"/>
    <property type="match status" value="1"/>
</dbReference>
<keyword evidence="6" id="KW-0539">Nucleus</keyword>
<feature type="compositionally biased region" description="Polar residues" evidence="8">
    <location>
        <begin position="550"/>
        <end position="563"/>
    </location>
</feature>
<protein>
    <recommendedName>
        <fullName evidence="9">mRNA decay factor PAT1 domain-containing protein</fullName>
    </recommendedName>
</protein>
<dbReference type="AlphaFoldDB" id="A0A0W0FZE1"/>
<feature type="compositionally biased region" description="Polar residues" evidence="8">
    <location>
        <begin position="90"/>
        <end position="104"/>
    </location>
</feature>
<feature type="region of interest" description="Disordered" evidence="8">
    <location>
        <begin position="89"/>
        <end position="108"/>
    </location>
</feature>
<keyword evidence="4" id="KW-0963">Cytoplasm</keyword>
<dbReference type="GO" id="GO:0033962">
    <property type="term" value="P:P-body assembly"/>
    <property type="evidence" value="ECO:0007669"/>
    <property type="project" value="TreeGrafter"/>
</dbReference>
<reference evidence="10 11" key="1">
    <citation type="submission" date="2015-12" db="EMBL/GenBank/DDBJ databases">
        <title>Draft genome sequence of Moniliophthora roreri, the causal agent of frosty pod rot of cacao.</title>
        <authorList>
            <person name="Aime M.C."/>
            <person name="Diaz-Valderrama J.R."/>
            <person name="Kijpornyongpan T."/>
            <person name="Phillips-Mora W."/>
        </authorList>
    </citation>
    <scope>NUCLEOTIDE SEQUENCE [LARGE SCALE GENOMIC DNA]</scope>
    <source>
        <strain evidence="10 11">MCA 2952</strain>
    </source>
</reference>
<evidence type="ECO:0000256" key="5">
    <source>
        <dbReference type="ARBA" id="ARBA00022884"/>
    </source>
</evidence>
<dbReference type="EMBL" id="LATX01001438">
    <property type="protein sequence ID" value="KTB41693.1"/>
    <property type="molecule type" value="Genomic_DNA"/>
</dbReference>
<feature type="region of interest" description="Disordered" evidence="8">
    <location>
        <begin position="514"/>
        <end position="535"/>
    </location>
</feature>
<feature type="coiled-coil region" evidence="7">
    <location>
        <begin position="184"/>
        <end position="211"/>
    </location>
</feature>
<evidence type="ECO:0000259" key="9">
    <source>
        <dbReference type="Pfam" id="PF09770"/>
    </source>
</evidence>
<feature type="region of interest" description="Disordered" evidence="8">
    <location>
        <begin position="122"/>
        <end position="154"/>
    </location>
</feature>
<feature type="coiled-coil region" evidence="7">
    <location>
        <begin position="266"/>
        <end position="300"/>
    </location>
</feature>
<evidence type="ECO:0000256" key="2">
    <source>
        <dbReference type="ARBA" id="ARBA00004201"/>
    </source>
</evidence>
<dbReference type="PANTHER" id="PTHR21551">
    <property type="entry name" value="TOPOISOMERASE II-ASSOCIATED PROTEIN PAT1"/>
    <property type="match status" value="1"/>
</dbReference>
<comment type="similarity">
    <text evidence="3">Belongs to the PAT1 family.</text>
</comment>
<dbReference type="GO" id="GO:0003723">
    <property type="term" value="F:RNA binding"/>
    <property type="evidence" value="ECO:0007669"/>
    <property type="project" value="UniProtKB-KW"/>
</dbReference>
<proteinExistence type="inferred from homology"/>
<evidence type="ECO:0000313" key="11">
    <source>
        <dbReference type="Proteomes" id="UP000054988"/>
    </source>
</evidence>
<dbReference type="Proteomes" id="UP000054988">
    <property type="component" value="Unassembled WGS sequence"/>
</dbReference>
<gene>
    <name evidence="10" type="ORF">WG66_5842</name>
</gene>
<organism evidence="10 11">
    <name type="scientific">Moniliophthora roreri</name>
    <name type="common">Frosty pod rot fungus</name>
    <name type="synonym">Monilia roreri</name>
    <dbReference type="NCBI Taxonomy" id="221103"/>
    <lineage>
        <taxon>Eukaryota</taxon>
        <taxon>Fungi</taxon>
        <taxon>Dikarya</taxon>
        <taxon>Basidiomycota</taxon>
        <taxon>Agaricomycotina</taxon>
        <taxon>Agaricomycetes</taxon>
        <taxon>Agaricomycetidae</taxon>
        <taxon>Agaricales</taxon>
        <taxon>Marasmiineae</taxon>
        <taxon>Marasmiaceae</taxon>
        <taxon>Moniliophthora</taxon>
    </lineage>
</organism>
<sequence length="934" mass="105639">MSFFGFEETDLEKEKQKFLQGKLDPSEGDNLAVYTWGEESYDGLGDALEEGGDDLNNETFGDTGAVGKDFDFSRSALPGSEDLEPKLFATSHQRTQSPPSQTARPPTAAPLSLESIWDDKSPFSLRLNGGGRSSTRVQSPPAHQQPIGHATNQTGARTLQEIEAEMRLAAERSREAALHRELLIQQQQQRLEEEEYLRQQQEQELLQRQQRYIYRQEQQQQQLQLQRLQQQQILQQREQQHHRTPPPRMLPVSQSPRFLEHQRQVLLLQQQQEQRQLLRLQQLEEQLRMEDLERQMRNQQISQIHHGNNQFNHDRHPSGPTLAEMEALQLQQQRELLLRSQSPLRATPAQDNAAFMQPNIQLQQRILSEMAHAEFLRDMQGLSQADQETLRVEAMRKILEAEKMEEKRRRKAAKIAHMSRYNDLMTQSDKDFITRIQVSQLVTQDPYADDFYAQVYGAIIRSRMGLGSEDERVLKFGASGGVGLGVAQRGGNRRPNAMQRMQQQVERIVSNARRREEEKGLHSIHSLQGALGKTSGRSYKAAPRQLLQVDSGNASSSSPTLSHAQAHGHISKADEAGEFGDDAAAKAAKLGREALAEQHAPDTSELVRRDPLTRREALVTLETLYDHVLQLEQLKRNPPPEEEAAVTEWENEFQSVLDQTWTLLKVMVPLATSDPHPFISILSVAKGKKLLPRLTRHLDSQRMLTLLTLLIACFSQLDVVVDAPLLDAPEETPGRSEVERQTQAFLSGVIQSILPVIAKGSLRLVSGLLGLLLDRNDVVAIAKTRPGLALLTLFLTRVEVIKESLHNATNLDELPSPEDAEQWQFMFDHLFQLLTPHFPNLFPSSRTPEAQAGRIQPGMDALDQPVWQFLAALALHAVAEQHQILVTLLRDKVLENVISAKKGWVVDEEERRAKLANVDLFLHALGLDSSQIAM</sequence>
<name>A0A0W0FZE1_MONRR</name>
<feature type="region of interest" description="Disordered" evidence="8">
    <location>
        <begin position="550"/>
        <end position="576"/>
    </location>
</feature>
<evidence type="ECO:0000256" key="6">
    <source>
        <dbReference type="ARBA" id="ARBA00023242"/>
    </source>
</evidence>
<feature type="region of interest" description="Disordered" evidence="8">
    <location>
        <begin position="484"/>
        <end position="503"/>
    </location>
</feature>
<evidence type="ECO:0000256" key="7">
    <source>
        <dbReference type="SAM" id="Coils"/>
    </source>
</evidence>
<dbReference type="GO" id="GO:0005634">
    <property type="term" value="C:nucleus"/>
    <property type="evidence" value="ECO:0007669"/>
    <property type="project" value="UniProtKB-SubCell"/>
</dbReference>
<comment type="subcellular location">
    <subcellularLocation>
        <location evidence="2">Cytoplasm</location>
        <location evidence="2">P-body</location>
    </subcellularLocation>
    <subcellularLocation>
        <location evidence="1">Nucleus</location>
    </subcellularLocation>
</comment>
<evidence type="ECO:0000256" key="1">
    <source>
        <dbReference type="ARBA" id="ARBA00004123"/>
    </source>
</evidence>
<evidence type="ECO:0000256" key="3">
    <source>
        <dbReference type="ARBA" id="ARBA00009138"/>
    </source>
</evidence>
<evidence type="ECO:0000313" key="10">
    <source>
        <dbReference type="EMBL" id="KTB41693.1"/>
    </source>
</evidence>
<evidence type="ECO:0000256" key="8">
    <source>
        <dbReference type="SAM" id="MobiDB-lite"/>
    </source>
</evidence>
<keyword evidence="5" id="KW-0694">RNA-binding</keyword>
<dbReference type="InterPro" id="IPR039900">
    <property type="entry name" value="Pat1-like"/>
</dbReference>
<dbReference type="Pfam" id="PF09770">
    <property type="entry name" value="PAT1"/>
    <property type="match status" value="1"/>
</dbReference>
<dbReference type="InterPro" id="IPR019167">
    <property type="entry name" value="PAT1_dom"/>
</dbReference>
<feature type="region of interest" description="Disordered" evidence="8">
    <location>
        <begin position="234"/>
        <end position="253"/>
    </location>
</feature>
<feature type="compositionally biased region" description="Polar residues" evidence="8">
    <location>
        <begin position="133"/>
        <end position="142"/>
    </location>
</feature>
<keyword evidence="7" id="KW-0175">Coiled coil</keyword>